<comment type="similarity">
    <text evidence="1">Belongs to the AHA1 family.</text>
</comment>
<name>A0AAW9F2V0_AERCA</name>
<evidence type="ECO:0000313" key="4">
    <source>
        <dbReference type="Proteomes" id="UP001277183"/>
    </source>
</evidence>
<comment type="caution">
    <text evidence="3">The sequence shown here is derived from an EMBL/GenBank/DDBJ whole genome shotgun (WGS) entry which is preliminary data.</text>
</comment>
<proteinExistence type="inferred from homology"/>
<gene>
    <name evidence="3" type="ORF">SJS77_18285</name>
</gene>
<feature type="domain" description="Activator of Hsp90 ATPase homologue 1/2-like C-terminal" evidence="2">
    <location>
        <begin position="47"/>
        <end position="91"/>
    </location>
</feature>
<evidence type="ECO:0000259" key="2">
    <source>
        <dbReference type="Pfam" id="PF08327"/>
    </source>
</evidence>
<evidence type="ECO:0000256" key="1">
    <source>
        <dbReference type="ARBA" id="ARBA00006817"/>
    </source>
</evidence>
<dbReference type="InterPro" id="IPR023393">
    <property type="entry name" value="START-like_dom_sf"/>
</dbReference>
<protein>
    <submittedName>
        <fullName evidence="3">SRPBCC domain-containing protein</fullName>
    </submittedName>
</protein>
<dbReference type="AlphaFoldDB" id="A0AAW9F2V0"/>
<organism evidence="3 4">
    <name type="scientific">Aeromonas caviae</name>
    <name type="common">Aeromonas punctata</name>
    <dbReference type="NCBI Taxonomy" id="648"/>
    <lineage>
        <taxon>Bacteria</taxon>
        <taxon>Pseudomonadati</taxon>
        <taxon>Pseudomonadota</taxon>
        <taxon>Gammaproteobacteria</taxon>
        <taxon>Aeromonadales</taxon>
        <taxon>Aeromonadaceae</taxon>
        <taxon>Aeromonas</taxon>
    </lineage>
</organism>
<sequence length="100" mass="11482">MPMPWWPTFWRSPMRPAWHDSATVQNVQESQRIREMKISVSVWVARPIADVWQGWNTPASIMAWNAASPQWHCPQSRVDLRVGGWAFLPPHGGAGWQHGV</sequence>
<dbReference type="SUPFAM" id="SSF55961">
    <property type="entry name" value="Bet v1-like"/>
    <property type="match status" value="1"/>
</dbReference>
<dbReference type="Proteomes" id="UP001277183">
    <property type="component" value="Unassembled WGS sequence"/>
</dbReference>
<dbReference type="RefSeq" id="WP_308443934.1">
    <property type="nucleotide sequence ID" value="NZ_AP024948.1"/>
</dbReference>
<dbReference type="Gene3D" id="3.30.530.20">
    <property type="match status" value="1"/>
</dbReference>
<reference evidence="3" key="1">
    <citation type="submission" date="2023-11" db="EMBL/GenBank/DDBJ databases">
        <title>WGS of Aeromonas in Northern Israel.</title>
        <authorList>
            <person name="Hershko Y."/>
        </authorList>
    </citation>
    <scope>NUCLEOTIDE SEQUENCE</scope>
    <source>
        <strain evidence="3">77416</strain>
    </source>
</reference>
<evidence type="ECO:0000313" key="3">
    <source>
        <dbReference type="EMBL" id="MDX7722379.1"/>
    </source>
</evidence>
<dbReference type="Pfam" id="PF08327">
    <property type="entry name" value="AHSA1"/>
    <property type="match status" value="1"/>
</dbReference>
<dbReference type="EMBL" id="JAWZVU010000130">
    <property type="protein sequence ID" value="MDX7722379.1"/>
    <property type="molecule type" value="Genomic_DNA"/>
</dbReference>
<accession>A0AAW9F2V0</accession>
<dbReference type="InterPro" id="IPR013538">
    <property type="entry name" value="ASHA1/2-like_C"/>
</dbReference>